<dbReference type="HAMAP" id="MF_00316">
    <property type="entry name" value="MobA"/>
    <property type="match status" value="1"/>
</dbReference>
<comment type="similarity">
    <text evidence="8">Belongs to the MobA family.</text>
</comment>
<proteinExistence type="inferred from homology"/>
<evidence type="ECO:0000256" key="5">
    <source>
        <dbReference type="ARBA" id="ARBA00022842"/>
    </source>
</evidence>
<feature type="binding site" evidence="8">
    <location>
        <position position="63"/>
    </location>
    <ligand>
        <name>GTP</name>
        <dbReference type="ChEBI" id="CHEBI:37565"/>
    </ligand>
</feature>
<dbReference type="EC" id="2.7.7.77" evidence="8"/>
<dbReference type="GO" id="GO:0006777">
    <property type="term" value="P:Mo-molybdopterin cofactor biosynthetic process"/>
    <property type="evidence" value="ECO:0007669"/>
    <property type="project" value="UniProtKB-KW"/>
</dbReference>
<evidence type="ECO:0000256" key="7">
    <source>
        <dbReference type="ARBA" id="ARBA00023150"/>
    </source>
</evidence>
<keyword evidence="5 8" id="KW-0460">Magnesium</keyword>
<comment type="domain">
    <text evidence="8">The N-terminal domain determines nucleotide recognition and specific binding, while the C-terminal domain determines the specific binding to the target protein.</text>
</comment>
<feature type="binding site" evidence="8">
    <location>
        <position position="92"/>
    </location>
    <ligand>
        <name>GTP</name>
        <dbReference type="ChEBI" id="CHEBI:37565"/>
    </ligand>
</feature>
<dbReference type="GO" id="GO:0005737">
    <property type="term" value="C:cytoplasm"/>
    <property type="evidence" value="ECO:0007669"/>
    <property type="project" value="UniProtKB-SubCell"/>
</dbReference>
<comment type="caution">
    <text evidence="8">Lacks conserved residue(s) required for the propagation of feature annotation.</text>
</comment>
<feature type="binding site" evidence="8">
    <location>
        <begin position="6"/>
        <end position="8"/>
    </location>
    <ligand>
        <name>GTP</name>
        <dbReference type="ChEBI" id="CHEBI:37565"/>
    </ligand>
</feature>
<dbReference type="Gene3D" id="3.90.550.10">
    <property type="entry name" value="Spore Coat Polysaccharide Biosynthesis Protein SpsA, Chain A"/>
    <property type="match status" value="1"/>
</dbReference>
<dbReference type="Pfam" id="PF12804">
    <property type="entry name" value="NTP_transf_3"/>
    <property type="match status" value="1"/>
</dbReference>
<dbReference type="EMBL" id="JAANXD010000001">
    <property type="protein sequence ID" value="MBS1256968.1"/>
    <property type="molecule type" value="Genomic_DNA"/>
</dbReference>
<dbReference type="GO" id="GO:0061603">
    <property type="term" value="F:molybdenum cofactor guanylyltransferase activity"/>
    <property type="evidence" value="ECO:0007669"/>
    <property type="project" value="UniProtKB-EC"/>
</dbReference>
<evidence type="ECO:0000256" key="4">
    <source>
        <dbReference type="ARBA" id="ARBA00022741"/>
    </source>
</evidence>
<name>A0A941VXI7_9BACT</name>
<evidence type="ECO:0000256" key="1">
    <source>
        <dbReference type="ARBA" id="ARBA00022490"/>
    </source>
</evidence>
<dbReference type="AlphaFoldDB" id="A0A941VXI7"/>
<reference evidence="10" key="1">
    <citation type="journal article" date="2021" name="ISME J.">
        <title>Fine-scale metabolic discontinuity in a stratified prokaryote microbiome of a Red Sea deep halocline.</title>
        <authorList>
            <person name="Michoud G."/>
            <person name="Ngugi D.K."/>
            <person name="Barozzi A."/>
            <person name="Merlino G."/>
            <person name="Calleja M.L."/>
            <person name="Delgado-Huertas A."/>
            <person name="Moran X.A.G."/>
            <person name="Daffonchio D."/>
        </authorList>
    </citation>
    <scope>NUCLEOTIDE SEQUENCE</scope>
    <source>
        <strain evidence="10">SuakinDeep_MAG55_1</strain>
    </source>
</reference>
<comment type="function">
    <text evidence="8">Transfers a GMP moiety from GTP to Mo-molybdopterin (Mo-MPT) cofactor (Moco or molybdenum cofactor) to form Mo-molybdopterin guanine dinucleotide (Mo-MGD) cofactor.</text>
</comment>
<feature type="binding site" evidence="8">
    <location>
        <position position="18"/>
    </location>
    <ligand>
        <name>GTP</name>
        <dbReference type="ChEBI" id="CHEBI:37565"/>
    </ligand>
</feature>
<gene>
    <name evidence="8" type="primary">mobA</name>
    <name evidence="10" type="ORF">MAG551_00003</name>
</gene>
<keyword evidence="10" id="KW-0548">Nucleotidyltransferase</keyword>
<evidence type="ECO:0000256" key="6">
    <source>
        <dbReference type="ARBA" id="ARBA00023134"/>
    </source>
</evidence>
<dbReference type="PANTHER" id="PTHR19136">
    <property type="entry name" value="MOLYBDENUM COFACTOR GUANYLYLTRANSFERASE"/>
    <property type="match status" value="1"/>
</dbReference>
<dbReference type="PANTHER" id="PTHR19136:SF81">
    <property type="entry name" value="MOLYBDENUM COFACTOR GUANYLYLTRANSFERASE"/>
    <property type="match status" value="1"/>
</dbReference>
<keyword evidence="3 8" id="KW-0479">Metal-binding</keyword>
<keyword evidence="7 8" id="KW-0501">Molybdenum cofactor biosynthesis</keyword>
<organism evidence="10 11">
    <name type="scientific">Candidatus Scalindua arabica</name>
    <dbReference type="NCBI Taxonomy" id="1127984"/>
    <lineage>
        <taxon>Bacteria</taxon>
        <taxon>Pseudomonadati</taxon>
        <taxon>Planctomycetota</taxon>
        <taxon>Candidatus Brocadiia</taxon>
        <taxon>Candidatus Brocadiales</taxon>
        <taxon>Candidatus Scalinduaceae</taxon>
        <taxon>Candidatus Scalindua</taxon>
    </lineage>
</organism>
<dbReference type="CDD" id="cd02503">
    <property type="entry name" value="MobA"/>
    <property type="match status" value="1"/>
</dbReference>
<protein>
    <recommendedName>
        <fullName evidence="8">Probable molybdenum cofactor guanylyltransferase</fullName>
        <shortName evidence="8">MoCo guanylyltransferase</shortName>
        <ecNumber evidence="8">2.7.7.77</ecNumber>
    </recommendedName>
    <alternativeName>
        <fullName evidence="8">GTP:molybdopterin guanylyltransferase</fullName>
    </alternativeName>
    <alternativeName>
        <fullName evidence="8">Mo-MPT guanylyltransferase</fullName>
    </alternativeName>
    <alternativeName>
        <fullName evidence="8">Molybdopterin guanylyltransferase</fullName>
    </alternativeName>
    <alternativeName>
        <fullName evidence="8">Molybdopterin-guanine dinucleotide synthase</fullName>
        <shortName evidence="8">MGD synthase</shortName>
    </alternativeName>
</protein>
<dbReference type="Proteomes" id="UP000722750">
    <property type="component" value="Unassembled WGS sequence"/>
</dbReference>
<dbReference type="InterPro" id="IPR029044">
    <property type="entry name" value="Nucleotide-diphossugar_trans"/>
</dbReference>
<keyword evidence="6 8" id="KW-0342">GTP-binding</keyword>
<dbReference type="InterPro" id="IPR013482">
    <property type="entry name" value="Molybde_CF_guanTrfase"/>
</dbReference>
<comment type="catalytic activity">
    <reaction evidence="8">
        <text>Mo-molybdopterin + GTP + H(+) = Mo-molybdopterin guanine dinucleotide + diphosphate</text>
        <dbReference type="Rhea" id="RHEA:34243"/>
        <dbReference type="ChEBI" id="CHEBI:15378"/>
        <dbReference type="ChEBI" id="CHEBI:33019"/>
        <dbReference type="ChEBI" id="CHEBI:37565"/>
        <dbReference type="ChEBI" id="CHEBI:71302"/>
        <dbReference type="ChEBI" id="CHEBI:71310"/>
        <dbReference type="EC" id="2.7.7.77"/>
    </reaction>
</comment>
<evidence type="ECO:0000313" key="11">
    <source>
        <dbReference type="Proteomes" id="UP000722750"/>
    </source>
</evidence>
<comment type="subcellular location">
    <subcellularLocation>
        <location evidence="8">Cytoplasm</location>
    </subcellularLocation>
</comment>
<dbReference type="InterPro" id="IPR025877">
    <property type="entry name" value="MobA-like_NTP_Trfase"/>
</dbReference>
<dbReference type="SUPFAM" id="SSF53448">
    <property type="entry name" value="Nucleotide-diphospho-sugar transferases"/>
    <property type="match status" value="1"/>
</dbReference>
<dbReference type="GO" id="GO:0046872">
    <property type="term" value="F:metal ion binding"/>
    <property type="evidence" value="ECO:0007669"/>
    <property type="project" value="UniProtKB-KW"/>
</dbReference>
<sequence length="201" mass="22760">MTAVILAGGKSSRMGSNKAFLKLKGKAFIERQIDLLREMFDEILISANTPSEYEYLNLPVFKDIYPEKGPLCGIYTSLVNSGSASTFMLACDMPFVESGLIKHLKSFTKEYDVVVPKSERGLEPLHAFYSKDCIDPIKKELDNNNLRIISFFPHVKVKVVELGSLTLPDSFKNSIKNLNTRDEYILSRDNNSISNNHCHYR</sequence>
<comment type="cofactor">
    <cofactor evidence="8">
        <name>Mg(2+)</name>
        <dbReference type="ChEBI" id="CHEBI:18420"/>
    </cofactor>
</comment>
<evidence type="ECO:0000256" key="3">
    <source>
        <dbReference type="ARBA" id="ARBA00022723"/>
    </source>
</evidence>
<feature type="binding site" evidence="8">
    <location>
        <position position="92"/>
    </location>
    <ligand>
        <name>Mg(2+)</name>
        <dbReference type="ChEBI" id="CHEBI:18420"/>
    </ligand>
</feature>
<evidence type="ECO:0000256" key="2">
    <source>
        <dbReference type="ARBA" id="ARBA00022679"/>
    </source>
</evidence>
<evidence type="ECO:0000256" key="8">
    <source>
        <dbReference type="HAMAP-Rule" id="MF_00316"/>
    </source>
</evidence>
<keyword evidence="1 8" id="KW-0963">Cytoplasm</keyword>
<keyword evidence="2 8" id="KW-0808">Transferase</keyword>
<feature type="domain" description="MobA-like NTP transferase" evidence="9">
    <location>
        <begin position="3"/>
        <end position="146"/>
    </location>
</feature>
<comment type="caution">
    <text evidence="10">The sequence shown here is derived from an EMBL/GenBank/DDBJ whole genome shotgun (WGS) entry which is preliminary data.</text>
</comment>
<accession>A0A941VXI7</accession>
<evidence type="ECO:0000259" key="9">
    <source>
        <dbReference type="Pfam" id="PF12804"/>
    </source>
</evidence>
<keyword evidence="4 8" id="KW-0547">Nucleotide-binding</keyword>
<evidence type="ECO:0000313" key="10">
    <source>
        <dbReference type="EMBL" id="MBS1256968.1"/>
    </source>
</evidence>
<dbReference type="GO" id="GO:0005525">
    <property type="term" value="F:GTP binding"/>
    <property type="evidence" value="ECO:0007669"/>
    <property type="project" value="UniProtKB-UniRule"/>
</dbReference>